<dbReference type="Proteomes" id="UP000320735">
    <property type="component" value="Unassembled WGS sequence"/>
</dbReference>
<dbReference type="Pfam" id="PF07394">
    <property type="entry name" value="DUF1501"/>
    <property type="match status" value="1"/>
</dbReference>
<sequence>MTHPKKPPAPCIGTIRRRTFLRSGLVGWSALGLADLLRAESLAASAGQSAKSGKSIILLWLWGGPSHMETFDLKPQASAEFRGEFDPIATTVPGLEISEHLPKLAGLGDKFALVRSISHDSPGHVNSTHTMLSGYPGNALEQPPYAPDHPDLFAVTGKLLGSRVDGMPPLVSMPFTRYQGGAYLGTAHNPFVVKADPNSDKFSVPNTSLAGMTKPQFAQRLDLLKEFDQYRRDVDASGMMDSVDEFNHKAVSMLTGDAARDAFDIGREDPRTRDRYGRHAVGQRCLLARRLVEAGARMVSIDFATVPGQKAFSWDDHASVWNIFEQMKIRLPVLDQVASALVEDIHYRGLQDDVLLVVMGEMSHTPRLSNFKGQPGREHWGRTMSVFLSGGGMPMGQAVGATNSKGDEVLSRLVRPNDLLATWYKHLGVPLATHFPDHGGRPTPILPNGAPIAELI</sequence>
<proteinExistence type="predicted"/>
<evidence type="ECO:0000313" key="1">
    <source>
        <dbReference type="EMBL" id="TWU09202.1"/>
    </source>
</evidence>
<comment type="caution">
    <text evidence="1">The sequence shown here is derived from an EMBL/GenBank/DDBJ whole genome shotgun (WGS) entry which is preliminary data.</text>
</comment>
<keyword evidence="2" id="KW-1185">Reference proteome</keyword>
<gene>
    <name evidence="1" type="ORF">CA54_44420</name>
</gene>
<evidence type="ECO:0000313" key="2">
    <source>
        <dbReference type="Proteomes" id="UP000320735"/>
    </source>
</evidence>
<dbReference type="PROSITE" id="PS51318">
    <property type="entry name" value="TAT"/>
    <property type="match status" value="1"/>
</dbReference>
<dbReference type="RefSeq" id="WP_146372927.1">
    <property type="nucleotide sequence ID" value="NZ_SJPP01000002.1"/>
</dbReference>
<evidence type="ECO:0008006" key="3">
    <source>
        <dbReference type="Google" id="ProtNLM"/>
    </source>
</evidence>
<accession>A0A5C6BBX9</accession>
<protein>
    <recommendedName>
        <fullName evidence="3">DUF1501 domain-containing protein</fullName>
    </recommendedName>
</protein>
<dbReference type="PANTHER" id="PTHR43737">
    <property type="entry name" value="BLL7424 PROTEIN"/>
    <property type="match status" value="1"/>
</dbReference>
<dbReference type="InterPro" id="IPR010869">
    <property type="entry name" value="DUF1501"/>
</dbReference>
<organism evidence="1 2">
    <name type="scientific">Symmachiella macrocystis</name>
    <dbReference type="NCBI Taxonomy" id="2527985"/>
    <lineage>
        <taxon>Bacteria</taxon>
        <taxon>Pseudomonadati</taxon>
        <taxon>Planctomycetota</taxon>
        <taxon>Planctomycetia</taxon>
        <taxon>Planctomycetales</taxon>
        <taxon>Planctomycetaceae</taxon>
        <taxon>Symmachiella</taxon>
    </lineage>
</organism>
<reference evidence="1 2" key="1">
    <citation type="submission" date="2019-02" db="EMBL/GenBank/DDBJ databases">
        <title>Deep-cultivation of Planctomycetes and their phenomic and genomic characterization uncovers novel biology.</title>
        <authorList>
            <person name="Wiegand S."/>
            <person name="Jogler M."/>
            <person name="Boedeker C."/>
            <person name="Pinto D."/>
            <person name="Vollmers J."/>
            <person name="Rivas-Marin E."/>
            <person name="Kohn T."/>
            <person name="Peeters S.H."/>
            <person name="Heuer A."/>
            <person name="Rast P."/>
            <person name="Oberbeckmann S."/>
            <person name="Bunk B."/>
            <person name="Jeske O."/>
            <person name="Meyerdierks A."/>
            <person name="Storesund J.E."/>
            <person name="Kallscheuer N."/>
            <person name="Luecker S."/>
            <person name="Lage O.M."/>
            <person name="Pohl T."/>
            <person name="Merkel B.J."/>
            <person name="Hornburger P."/>
            <person name="Mueller R.-W."/>
            <person name="Bruemmer F."/>
            <person name="Labrenz M."/>
            <person name="Spormann A.M."/>
            <person name="Op Den Camp H."/>
            <person name="Overmann J."/>
            <person name="Amann R."/>
            <person name="Jetten M.S.M."/>
            <person name="Mascher T."/>
            <person name="Medema M.H."/>
            <person name="Devos D.P."/>
            <person name="Kaster A.-K."/>
            <person name="Ovreas L."/>
            <person name="Rohde M."/>
            <person name="Galperin M.Y."/>
            <person name="Jogler C."/>
        </authorList>
    </citation>
    <scope>NUCLEOTIDE SEQUENCE [LARGE SCALE GENOMIC DNA]</scope>
    <source>
        <strain evidence="1 2">CA54</strain>
    </source>
</reference>
<dbReference type="AlphaFoldDB" id="A0A5C6BBX9"/>
<dbReference type="EMBL" id="SJPP01000002">
    <property type="protein sequence ID" value="TWU09202.1"/>
    <property type="molecule type" value="Genomic_DNA"/>
</dbReference>
<name>A0A5C6BBX9_9PLAN</name>
<dbReference type="InterPro" id="IPR006311">
    <property type="entry name" value="TAT_signal"/>
</dbReference>
<dbReference type="PANTHER" id="PTHR43737:SF1">
    <property type="entry name" value="DUF1501 DOMAIN-CONTAINING PROTEIN"/>
    <property type="match status" value="1"/>
</dbReference>
<dbReference type="OrthoDB" id="127333at2"/>